<protein>
    <submittedName>
        <fullName evidence="2">DUF4918 family protein</fullName>
    </submittedName>
</protein>
<evidence type="ECO:0000313" key="2">
    <source>
        <dbReference type="EMBL" id="NML64102.1"/>
    </source>
</evidence>
<dbReference type="Pfam" id="PF03167">
    <property type="entry name" value="UDG"/>
    <property type="match status" value="1"/>
</dbReference>
<reference evidence="2 3" key="1">
    <citation type="submission" date="2020-04" db="EMBL/GenBank/DDBJ databases">
        <title>Hymenobacter polaris sp. nov., isolated from Arctic soil.</title>
        <authorList>
            <person name="Dahal R.H."/>
        </authorList>
    </citation>
    <scope>NUCLEOTIDE SEQUENCE [LARGE SCALE GENOMIC DNA]</scope>
    <source>
        <strain evidence="2 3">RP-2-7</strain>
    </source>
</reference>
<accession>A0A7Y0AB60</accession>
<evidence type="ECO:0000259" key="1">
    <source>
        <dbReference type="Pfam" id="PF03167"/>
    </source>
</evidence>
<sequence length="229" mass="26033">MSATPFPARLLHLLRTFPLPAAPLPHEVQVRNSYHDPAVTKIFEEFAQKFYAADVLRVGIFGINPGRFGGGRTGVAFTDPVALTEICGIAHALTGRRRELSSEFVYKFIAELGGPAEFYRHFFLSSLYPLELTRGGTNYNYYDNGAVTKALWPDLRRALQAQTEQLGLRRDVAVSLGRRNGEFLQKLNDELKLFDRVIALDHPRFLMQYRRKHLAENVQHYVQTLGELL</sequence>
<dbReference type="InterPro" id="IPR032579">
    <property type="entry name" value="Phe_SMUG2-like"/>
</dbReference>
<proteinExistence type="predicted"/>
<dbReference type="EMBL" id="JABBGH010000001">
    <property type="protein sequence ID" value="NML64102.1"/>
    <property type="molecule type" value="Genomic_DNA"/>
</dbReference>
<dbReference type="InterPro" id="IPR005122">
    <property type="entry name" value="Uracil-DNA_glycosylase-like"/>
</dbReference>
<feature type="domain" description="Uracil-DNA glycosylase-like" evidence="1">
    <location>
        <begin position="53"/>
        <end position="225"/>
    </location>
</feature>
<dbReference type="RefSeq" id="WP_169529426.1">
    <property type="nucleotide sequence ID" value="NZ_JABBGH010000001.1"/>
</dbReference>
<evidence type="ECO:0000313" key="3">
    <source>
        <dbReference type="Proteomes" id="UP000559626"/>
    </source>
</evidence>
<gene>
    <name evidence="2" type="ORF">HHL22_02685</name>
</gene>
<dbReference type="Gene3D" id="3.40.470.10">
    <property type="entry name" value="Uracil-DNA glycosylase-like domain"/>
    <property type="match status" value="1"/>
</dbReference>
<keyword evidence="3" id="KW-1185">Reference proteome</keyword>
<dbReference type="CDD" id="cd19375">
    <property type="entry name" value="UDG-F3-like_SMUG2"/>
    <property type="match status" value="1"/>
</dbReference>
<dbReference type="InterPro" id="IPR036895">
    <property type="entry name" value="Uracil-DNA_glycosylase-like_sf"/>
</dbReference>
<organism evidence="2 3">
    <name type="scientific">Hymenobacter polaris</name>
    <dbReference type="NCBI Taxonomy" id="2682546"/>
    <lineage>
        <taxon>Bacteria</taxon>
        <taxon>Pseudomonadati</taxon>
        <taxon>Bacteroidota</taxon>
        <taxon>Cytophagia</taxon>
        <taxon>Cytophagales</taxon>
        <taxon>Hymenobacteraceae</taxon>
        <taxon>Hymenobacter</taxon>
    </lineage>
</organism>
<dbReference type="Proteomes" id="UP000559626">
    <property type="component" value="Unassembled WGS sequence"/>
</dbReference>
<dbReference type="SUPFAM" id="SSF52141">
    <property type="entry name" value="Uracil-DNA glycosylase-like"/>
    <property type="match status" value="1"/>
</dbReference>
<name>A0A7Y0AB60_9BACT</name>
<comment type="caution">
    <text evidence="2">The sequence shown here is derived from an EMBL/GenBank/DDBJ whole genome shotgun (WGS) entry which is preliminary data.</text>
</comment>
<dbReference type="AlphaFoldDB" id="A0A7Y0AB60"/>